<reference evidence="6" key="1">
    <citation type="submission" date="2022-07" db="EMBL/GenBank/DDBJ databases">
        <title>Genome Sequence of Leucocoprinus birnbaumii.</title>
        <authorList>
            <person name="Buettner E."/>
        </authorList>
    </citation>
    <scope>NUCLEOTIDE SEQUENCE</scope>
    <source>
        <strain evidence="6">VT141</strain>
    </source>
</reference>
<dbReference type="GO" id="GO:0005730">
    <property type="term" value="C:nucleolus"/>
    <property type="evidence" value="ECO:0007669"/>
    <property type="project" value="TreeGrafter"/>
</dbReference>
<dbReference type="AlphaFoldDB" id="A0AAD5VDM1"/>
<dbReference type="EMBL" id="JANIEX010002181">
    <property type="protein sequence ID" value="KAJ3551603.1"/>
    <property type="molecule type" value="Genomic_DNA"/>
</dbReference>
<dbReference type="InterPro" id="IPR001680">
    <property type="entry name" value="WD40_rpt"/>
</dbReference>
<dbReference type="Proteomes" id="UP001213000">
    <property type="component" value="Unassembled WGS sequence"/>
</dbReference>
<keyword evidence="7" id="KW-1185">Reference proteome</keyword>
<protein>
    <submittedName>
        <fullName evidence="6">Uncharacterized protein</fullName>
    </submittedName>
</protein>
<dbReference type="PANTHER" id="PTHR19848">
    <property type="entry name" value="WD40 REPEAT PROTEIN"/>
    <property type="match status" value="1"/>
</dbReference>
<dbReference type="InterPro" id="IPR015943">
    <property type="entry name" value="WD40/YVTN_repeat-like_dom_sf"/>
</dbReference>
<name>A0AAD5VDM1_9AGAR</name>
<dbReference type="PROSITE" id="PS50294">
    <property type="entry name" value="WD_REPEATS_REGION"/>
    <property type="match status" value="1"/>
</dbReference>
<dbReference type="InterPro" id="IPR019775">
    <property type="entry name" value="WD40_repeat_CS"/>
</dbReference>
<keyword evidence="4" id="KW-0539">Nucleus</keyword>
<evidence type="ECO:0000313" key="7">
    <source>
        <dbReference type="Proteomes" id="UP001213000"/>
    </source>
</evidence>
<dbReference type="PANTHER" id="PTHR19848:SF0">
    <property type="entry name" value="NOTCHLESS PROTEIN HOMOLOG 1"/>
    <property type="match status" value="1"/>
</dbReference>
<dbReference type="Gene3D" id="2.130.10.10">
    <property type="entry name" value="YVTN repeat-like/Quinoprotein amine dehydrogenase"/>
    <property type="match status" value="1"/>
</dbReference>
<evidence type="ECO:0000256" key="3">
    <source>
        <dbReference type="ARBA" id="ARBA00022737"/>
    </source>
</evidence>
<evidence type="ECO:0000313" key="6">
    <source>
        <dbReference type="EMBL" id="KAJ3551603.1"/>
    </source>
</evidence>
<proteinExistence type="predicted"/>
<feature type="repeat" description="WD" evidence="5">
    <location>
        <begin position="56"/>
        <end position="97"/>
    </location>
</feature>
<sequence length="422" mass="46833">MSSTLSRCSLGFGKLGNGSDAQKHRFYLNIKDRMTKSLQHKTYPIMPYTSKFIRTLTYHTRAINALKFSRDCSKLLSGGDDASVVVWDLKSSAGYQVIRVPLHGPVSAIAWTCLRQFELSTAFVFGCADGTLFLCEKDTARPHHTQQSFNAPIEDLAFDSGHHRLASVSREGVKIFEMDEQGNFAELASEPFEERLLPRGVVFVEEGKQIIVGFMESHELRVFNVNPWKFERSTRVSNQIGHLAISSSGEELVMSDLEKGLSLHTLPLENVPVQTATMSFRRKVTHRGIPLLVSMDDQIIVGGTDNGMVEVFDKSQSGLPHTLDHWKRGCPNGIMALVFGSQSDDLAQKMAQAAAVQKKGRKSYLVAAGTGATGNTELSKAQITLWKTQTRAALELESLDHSHTDIRDAYHYSADRGIDQRS</sequence>
<gene>
    <name evidence="6" type="ORF">NP233_g13052</name>
</gene>
<evidence type="ECO:0000256" key="1">
    <source>
        <dbReference type="ARBA" id="ARBA00004123"/>
    </source>
</evidence>
<keyword evidence="3" id="KW-0677">Repeat</keyword>
<comment type="subcellular location">
    <subcellularLocation>
        <location evidence="1">Nucleus</location>
    </subcellularLocation>
</comment>
<keyword evidence="2 5" id="KW-0853">WD repeat</keyword>
<dbReference type="PROSITE" id="PS50082">
    <property type="entry name" value="WD_REPEATS_2"/>
    <property type="match status" value="1"/>
</dbReference>
<evidence type="ECO:0000256" key="5">
    <source>
        <dbReference type="PROSITE-ProRule" id="PRU00221"/>
    </source>
</evidence>
<dbReference type="InterPro" id="IPR036322">
    <property type="entry name" value="WD40_repeat_dom_sf"/>
</dbReference>
<dbReference type="PROSITE" id="PS00678">
    <property type="entry name" value="WD_REPEATS_1"/>
    <property type="match status" value="1"/>
</dbReference>
<comment type="caution">
    <text evidence="6">The sequence shown here is derived from an EMBL/GenBank/DDBJ whole genome shotgun (WGS) entry which is preliminary data.</text>
</comment>
<dbReference type="Pfam" id="PF00400">
    <property type="entry name" value="WD40"/>
    <property type="match status" value="1"/>
</dbReference>
<accession>A0AAD5VDM1</accession>
<organism evidence="6 7">
    <name type="scientific">Leucocoprinus birnbaumii</name>
    <dbReference type="NCBI Taxonomy" id="56174"/>
    <lineage>
        <taxon>Eukaryota</taxon>
        <taxon>Fungi</taxon>
        <taxon>Dikarya</taxon>
        <taxon>Basidiomycota</taxon>
        <taxon>Agaricomycotina</taxon>
        <taxon>Agaricomycetes</taxon>
        <taxon>Agaricomycetidae</taxon>
        <taxon>Agaricales</taxon>
        <taxon>Agaricineae</taxon>
        <taxon>Agaricaceae</taxon>
        <taxon>Leucocoprinus</taxon>
    </lineage>
</organism>
<evidence type="ECO:0000256" key="2">
    <source>
        <dbReference type="ARBA" id="ARBA00022574"/>
    </source>
</evidence>
<dbReference type="SMART" id="SM00320">
    <property type="entry name" value="WD40"/>
    <property type="match status" value="2"/>
</dbReference>
<evidence type="ECO:0000256" key="4">
    <source>
        <dbReference type="ARBA" id="ARBA00023242"/>
    </source>
</evidence>
<dbReference type="GO" id="GO:0000027">
    <property type="term" value="P:ribosomal large subunit assembly"/>
    <property type="evidence" value="ECO:0007669"/>
    <property type="project" value="TreeGrafter"/>
</dbReference>
<dbReference type="SUPFAM" id="SSF50978">
    <property type="entry name" value="WD40 repeat-like"/>
    <property type="match status" value="1"/>
</dbReference>